<dbReference type="SUPFAM" id="SSF57701">
    <property type="entry name" value="Zn2/Cys6 DNA-binding domain"/>
    <property type="match status" value="1"/>
</dbReference>
<feature type="compositionally biased region" description="Basic and acidic residues" evidence="7">
    <location>
        <begin position="214"/>
        <end position="236"/>
    </location>
</feature>
<gene>
    <name evidence="9" type="ORF">HG535_0A04170</name>
</gene>
<dbReference type="PANTHER" id="PTHR31069">
    <property type="entry name" value="OLEATE-ACTIVATED TRANSCRIPTION FACTOR 1-RELATED"/>
    <property type="match status" value="1"/>
</dbReference>
<keyword evidence="6" id="KW-0539">Nucleus</keyword>
<keyword evidence="2" id="KW-0862">Zinc</keyword>
<dbReference type="SMART" id="SM00066">
    <property type="entry name" value="GAL4"/>
    <property type="match status" value="1"/>
</dbReference>
<reference evidence="9 10" key="1">
    <citation type="submission" date="2020-07" db="EMBL/GenBank/DDBJ databases">
        <title>The yeast mating-type switching endonuclease HO is a domesticated member of an unorthodox homing genetic element family.</title>
        <authorList>
            <person name="Coughlan A.Y."/>
            <person name="Lombardi L."/>
            <person name="Braun-Galleani S."/>
            <person name="Martos A.R."/>
            <person name="Galeote V."/>
            <person name="Bigey F."/>
            <person name="Dequin S."/>
            <person name="Byrne K.P."/>
            <person name="Wolfe K.H."/>
        </authorList>
    </citation>
    <scope>NUCLEOTIDE SEQUENCE [LARGE SCALE GENOMIC DNA]</scope>
    <source>
        <strain evidence="9 10">NRRL Y-6702</strain>
    </source>
</reference>
<dbReference type="InterPro" id="IPR036864">
    <property type="entry name" value="Zn2-C6_fun-type_DNA-bd_sf"/>
</dbReference>
<dbReference type="GeneID" id="59234113"/>
<evidence type="ECO:0000256" key="3">
    <source>
        <dbReference type="ARBA" id="ARBA00023015"/>
    </source>
</evidence>
<feature type="compositionally biased region" description="Basic and acidic residues" evidence="7">
    <location>
        <begin position="81"/>
        <end position="90"/>
    </location>
</feature>
<dbReference type="CDD" id="cd00067">
    <property type="entry name" value="GAL4"/>
    <property type="match status" value="1"/>
</dbReference>
<dbReference type="RefSeq" id="XP_037142205.1">
    <property type="nucleotide sequence ID" value="XM_037286310.1"/>
</dbReference>
<dbReference type="PANTHER" id="PTHR31069:SF21">
    <property type="entry name" value="CHROMATIN STRUCTURE-REMODELING COMPLEX PROTEIN RSC3-RELATED"/>
    <property type="match status" value="1"/>
</dbReference>
<evidence type="ECO:0000256" key="4">
    <source>
        <dbReference type="ARBA" id="ARBA00023125"/>
    </source>
</evidence>
<proteinExistence type="predicted"/>
<evidence type="ECO:0000256" key="7">
    <source>
        <dbReference type="SAM" id="MobiDB-lite"/>
    </source>
</evidence>
<evidence type="ECO:0000256" key="2">
    <source>
        <dbReference type="ARBA" id="ARBA00022833"/>
    </source>
</evidence>
<protein>
    <recommendedName>
        <fullName evidence="8">Zn(2)-C6 fungal-type domain-containing protein</fullName>
    </recommendedName>
</protein>
<dbReference type="GO" id="GO:0005634">
    <property type="term" value="C:nucleus"/>
    <property type="evidence" value="ECO:0007669"/>
    <property type="project" value="TreeGrafter"/>
</dbReference>
<feature type="compositionally biased region" description="Low complexity" evidence="7">
    <location>
        <begin position="53"/>
        <end position="67"/>
    </location>
</feature>
<dbReference type="EMBL" id="CP058604">
    <property type="protein sequence ID" value="QLG70477.1"/>
    <property type="molecule type" value="Genomic_DNA"/>
</dbReference>
<feature type="region of interest" description="Disordered" evidence="7">
    <location>
        <begin position="53"/>
        <end position="90"/>
    </location>
</feature>
<keyword evidence="3" id="KW-0805">Transcription regulation</keyword>
<accession>A0A7H9AWG2</accession>
<dbReference type="AlphaFoldDB" id="A0A7H9AWG2"/>
<evidence type="ECO:0000313" key="9">
    <source>
        <dbReference type="EMBL" id="QLG70477.1"/>
    </source>
</evidence>
<evidence type="ECO:0000256" key="6">
    <source>
        <dbReference type="ARBA" id="ARBA00023242"/>
    </source>
</evidence>
<feature type="domain" description="Zn(2)-C6 fungal-type" evidence="8">
    <location>
        <begin position="13"/>
        <end position="44"/>
    </location>
</feature>
<dbReference type="PROSITE" id="PS00463">
    <property type="entry name" value="ZN2_CY6_FUNGAL_1"/>
    <property type="match status" value="1"/>
</dbReference>
<dbReference type="Gene3D" id="4.10.240.10">
    <property type="entry name" value="Zn(2)-C6 fungal-type DNA-binding domain"/>
    <property type="match status" value="1"/>
</dbReference>
<evidence type="ECO:0000256" key="1">
    <source>
        <dbReference type="ARBA" id="ARBA00022723"/>
    </source>
</evidence>
<dbReference type="KEGG" id="zmk:HG535_0A04170"/>
<feature type="compositionally biased region" description="Basic residues" evidence="7">
    <location>
        <begin position="68"/>
        <end position="80"/>
    </location>
</feature>
<evidence type="ECO:0000259" key="8">
    <source>
        <dbReference type="PROSITE" id="PS50048"/>
    </source>
</evidence>
<keyword evidence="4" id="KW-0238">DNA-binding</keyword>
<feature type="region of interest" description="Disordered" evidence="7">
    <location>
        <begin position="211"/>
        <end position="236"/>
    </location>
</feature>
<sequence length="834" mass="96233">MDIRGRKMKKPPACVQCRRRKIGCDRAKPICGNCLKNGKMDCFYPDVPGQYVQSNTSSSATSNNHTQTHPHSHTHNHNHSHARESSGAELHHNPELASMEQIREYNTRLQLLNAQQHRATPGPMENAQFIPRTMPNFENKPVTSANGSGLHLNWVQGPAIFDIMTSPYTQEEVLLKEMDFLRSRMLELQELTGKKCGLNLSWNSDLDGDFNSDMSKETHDKQIDHEDHQNESDEPSLKRLKFAMDEFRDLDPEFLDARQVFTVFNNFKSYDHINQLNPMTDSPNSIFNIRFMIARDEFLNQFYKKFNKVSKENFSDEINILLKNKTPQPPRNDQSIRFPMRSVTQEAITKYISVVPDTNALIPILKPRELIVSIEQLFGRDPIFSSNKLELSQLVTVGQITICLLLAYEALSSSVLIPLRDEQQIMFLQLKDFVPILKNNLLLVKSELDRRGNLTSTIDVLKYIALWKYYQSVSDVCDNDSYDGDEDVHLARQLSINHETNNQLWILLWNFIFKNYCWRHLFKGEMPALVAGTELNSATVIDPLLNNDFSLLNFQIGMVKYLQSKDMMISMLKVLALKDMFRVKINDQNKKCFTTASIINSVVDSIIYRNSMLFLTYYLLLQYEQLRDTEKFNDHYKEFLQLVQETLFYVFSNLANLKFAGYEFIFAKKSFITLDNICHMILGIYQRSDQLLKTQSLTDDNPKQESQQSEALVLLLRKILMLLQDYAKNRKVDSPLLTKLVRKLTTILEYIALSEKNPATVAFNSSDKKNSVPNALQSLDSSNLTKAVAKLRGISESLIKSDFYNQRKPFEVTNPQTLGLTKENFADIYNSFYS</sequence>
<dbReference type="InterPro" id="IPR001138">
    <property type="entry name" value="Zn2Cys6_DnaBD"/>
</dbReference>
<keyword evidence="10" id="KW-1185">Reference proteome</keyword>
<dbReference type="GO" id="GO:0008270">
    <property type="term" value="F:zinc ion binding"/>
    <property type="evidence" value="ECO:0007669"/>
    <property type="project" value="InterPro"/>
</dbReference>
<dbReference type="GO" id="GO:0045944">
    <property type="term" value="P:positive regulation of transcription by RNA polymerase II"/>
    <property type="evidence" value="ECO:0007669"/>
    <property type="project" value="TreeGrafter"/>
</dbReference>
<keyword evidence="1" id="KW-0479">Metal-binding</keyword>
<dbReference type="GO" id="GO:0000981">
    <property type="term" value="F:DNA-binding transcription factor activity, RNA polymerase II-specific"/>
    <property type="evidence" value="ECO:0007669"/>
    <property type="project" value="InterPro"/>
</dbReference>
<evidence type="ECO:0000313" key="10">
    <source>
        <dbReference type="Proteomes" id="UP000509704"/>
    </source>
</evidence>
<dbReference type="Proteomes" id="UP000509704">
    <property type="component" value="Chromosome 1"/>
</dbReference>
<dbReference type="Pfam" id="PF00172">
    <property type="entry name" value="Zn_clus"/>
    <property type="match status" value="1"/>
</dbReference>
<dbReference type="InterPro" id="IPR050675">
    <property type="entry name" value="OAF3"/>
</dbReference>
<keyword evidence="5" id="KW-0804">Transcription</keyword>
<dbReference type="OrthoDB" id="762982at2759"/>
<evidence type="ECO:0000256" key="5">
    <source>
        <dbReference type="ARBA" id="ARBA00023163"/>
    </source>
</evidence>
<name>A0A7H9AWG2_ZYGMR</name>
<organism evidence="9 10">
    <name type="scientific">Zygotorulaspora mrakii</name>
    <name type="common">Zygosaccharomyces mrakii</name>
    <dbReference type="NCBI Taxonomy" id="42260"/>
    <lineage>
        <taxon>Eukaryota</taxon>
        <taxon>Fungi</taxon>
        <taxon>Dikarya</taxon>
        <taxon>Ascomycota</taxon>
        <taxon>Saccharomycotina</taxon>
        <taxon>Saccharomycetes</taxon>
        <taxon>Saccharomycetales</taxon>
        <taxon>Saccharomycetaceae</taxon>
        <taxon>Zygotorulaspora</taxon>
    </lineage>
</organism>
<dbReference type="PROSITE" id="PS50048">
    <property type="entry name" value="ZN2_CY6_FUNGAL_2"/>
    <property type="match status" value="1"/>
</dbReference>
<dbReference type="GO" id="GO:0000978">
    <property type="term" value="F:RNA polymerase II cis-regulatory region sequence-specific DNA binding"/>
    <property type="evidence" value="ECO:0007669"/>
    <property type="project" value="TreeGrafter"/>
</dbReference>